<dbReference type="EMBL" id="DSUT01000182">
    <property type="protein sequence ID" value="HGK28970.1"/>
    <property type="molecule type" value="Genomic_DNA"/>
</dbReference>
<accession>A0A7C4GBZ3</accession>
<organism evidence="1">
    <name type="scientific">candidate division WOR-3 bacterium</name>
    <dbReference type="NCBI Taxonomy" id="2052148"/>
    <lineage>
        <taxon>Bacteria</taxon>
        <taxon>Bacteria division WOR-3</taxon>
    </lineage>
</organism>
<dbReference type="NCBIfam" id="NF033679">
    <property type="entry name" value="DNRLRE_dom"/>
    <property type="match status" value="1"/>
</dbReference>
<reference evidence="1" key="1">
    <citation type="journal article" date="2020" name="mSystems">
        <title>Genome- and Community-Level Interaction Insights into Carbon Utilization and Element Cycling Functions of Hydrothermarchaeota in Hydrothermal Sediment.</title>
        <authorList>
            <person name="Zhou Z."/>
            <person name="Liu Y."/>
            <person name="Xu W."/>
            <person name="Pan J."/>
            <person name="Luo Z.H."/>
            <person name="Li M."/>
        </authorList>
    </citation>
    <scope>NUCLEOTIDE SEQUENCE [LARGE SCALE GENOMIC DNA]</scope>
    <source>
        <strain evidence="1">SpSt-488</strain>
    </source>
</reference>
<dbReference type="PROSITE" id="PS51257">
    <property type="entry name" value="PROKAR_LIPOPROTEIN"/>
    <property type="match status" value="1"/>
</dbReference>
<sequence length="368" mass="41374">MNRLILLLALAACACDRLPIGFDQLERVPAAASTTLFPDSLDSYVKYVPLGSAADMLLGRDEWFESRALFRFNLSDSALDSVLSVQLVLFPRDSTPMGFVCRPCSTAWSGAAANWRMADSSTQWLEPGGDYWQLTLCQDTFRGDSLVLELNRSYLDTLVRHSWGVFLFPLDTGFVRVASSSDSRRLPRLILTYHGGIKRTYNSIDDTHIMDTLRLRANPGDLLVGSGVACRTWLRFNIDSIPTEATIARAELRFRPRVLYRRSDTLPVGARRLTESYAVKGRNAAMHNASSGYMLYTPGDSSPEVRIDVHSLIQDWKTRPDSVMNHGLVVVAEPEYTHLFRLRLPRTGSDAPRLEIDYVLPPKDRLAR</sequence>
<comment type="caution">
    <text evidence="1">The sequence shown here is derived from an EMBL/GenBank/DDBJ whole genome shotgun (WGS) entry which is preliminary data.</text>
</comment>
<evidence type="ECO:0000313" key="1">
    <source>
        <dbReference type="EMBL" id="HGK28970.1"/>
    </source>
</evidence>
<protein>
    <submittedName>
        <fullName evidence="1">DNRLRE domain-containing protein</fullName>
    </submittedName>
</protein>
<dbReference type="AlphaFoldDB" id="A0A7C4GBZ3"/>
<gene>
    <name evidence="1" type="ORF">ENS41_08525</name>
</gene>
<name>A0A7C4GBZ3_UNCW3</name>
<proteinExistence type="predicted"/>